<dbReference type="Gene3D" id="3.60.10.10">
    <property type="entry name" value="Endonuclease/exonuclease/phosphatase"/>
    <property type="match status" value="1"/>
</dbReference>
<dbReference type="InterPro" id="IPR036691">
    <property type="entry name" value="Endo/exonu/phosph_ase_sf"/>
</dbReference>
<proteinExistence type="predicted"/>
<evidence type="ECO:0000313" key="2">
    <source>
        <dbReference type="Proteomes" id="UP000245699"/>
    </source>
</evidence>
<reference evidence="1 2" key="1">
    <citation type="journal article" date="2018" name="MBio">
        <title>Comparative Genomics Reveals the Core Gene Toolbox for the Fungus-Insect Symbiosis.</title>
        <authorList>
            <person name="Wang Y."/>
            <person name="Stata M."/>
            <person name="Wang W."/>
            <person name="Stajich J.E."/>
            <person name="White M.M."/>
            <person name="Moncalvo J.M."/>
        </authorList>
    </citation>
    <scope>NUCLEOTIDE SEQUENCE [LARGE SCALE GENOMIC DNA]</scope>
    <source>
        <strain evidence="1 2">AUS-77-4</strain>
    </source>
</reference>
<gene>
    <name evidence="1" type="ORF">BB559_006728</name>
</gene>
<sequence>EPMDPRPNTSTRRAVLKAYARRLQKAYEQSENEKLRAFLSDLAAESDISLPASQSQSLPATPDPVVEMIPETPEEQITRGTPEAESSDNDIYWKRMDEMSPLWTDSEDEESSNYNIGDQLDRIFGKPGLSSRKWINTTDSIKIAHLDILILVETWFVDQDKQSSFPWTFISSKKINNKNNNINRETSGILVLMNPNLKNKVSKTEITEYSVKFTLLNTTIMAVYFPPKMKIKEIRTYLPKEQVSLLIGDINTFFGAQFGSKKNAPEDRIKEFKSLEQKLSLVHLKPCPLLQTPDHAFVLTGIKAT</sequence>
<keyword evidence="2" id="KW-1185">Reference proteome</keyword>
<protein>
    <recommendedName>
        <fullName evidence="3">Endonuclease/exonuclease/phosphatase domain-containing protein</fullName>
    </recommendedName>
</protein>
<evidence type="ECO:0008006" key="3">
    <source>
        <dbReference type="Google" id="ProtNLM"/>
    </source>
</evidence>
<evidence type="ECO:0000313" key="1">
    <source>
        <dbReference type="EMBL" id="PVU85963.1"/>
    </source>
</evidence>
<dbReference type="OrthoDB" id="5598740at2759"/>
<name>A0A2T9Y0X2_9FUNG</name>
<feature type="non-terminal residue" evidence="1">
    <location>
        <position position="305"/>
    </location>
</feature>
<dbReference type="AlphaFoldDB" id="A0A2T9Y0X2"/>
<dbReference type="Proteomes" id="UP000245699">
    <property type="component" value="Unassembled WGS sequence"/>
</dbReference>
<feature type="non-terminal residue" evidence="1">
    <location>
        <position position="1"/>
    </location>
</feature>
<dbReference type="SUPFAM" id="SSF56219">
    <property type="entry name" value="DNase I-like"/>
    <property type="match status" value="1"/>
</dbReference>
<comment type="caution">
    <text evidence="1">The sequence shown here is derived from an EMBL/GenBank/DDBJ whole genome shotgun (WGS) entry which is preliminary data.</text>
</comment>
<accession>A0A2T9Y0X2</accession>
<dbReference type="EMBL" id="MBFT01000999">
    <property type="protein sequence ID" value="PVU85963.1"/>
    <property type="molecule type" value="Genomic_DNA"/>
</dbReference>
<dbReference type="STRING" id="61424.A0A2T9Y0X2"/>
<organism evidence="1 2">
    <name type="scientific">Furculomyces boomerangus</name>
    <dbReference type="NCBI Taxonomy" id="61424"/>
    <lineage>
        <taxon>Eukaryota</taxon>
        <taxon>Fungi</taxon>
        <taxon>Fungi incertae sedis</taxon>
        <taxon>Zoopagomycota</taxon>
        <taxon>Kickxellomycotina</taxon>
        <taxon>Harpellomycetes</taxon>
        <taxon>Harpellales</taxon>
        <taxon>Harpellaceae</taxon>
        <taxon>Furculomyces</taxon>
    </lineage>
</organism>